<dbReference type="Gene3D" id="3.40.50.300">
    <property type="entry name" value="P-loop containing nucleotide triphosphate hydrolases"/>
    <property type="match status" value="1"/>
</dbReference>
<gene>
    <name evidence="3" type="ORF">LCGC14_1552700</name>
</gene>
<evidence type="ECO:0000256" key="1">
    <source>
        <dbReference type="ARBA" id="ARBA00022741"/>
    </source>
</evidence>
<accession>A0A0F9L5X3</accession>
<organism evidence="3">
    <name type="scientific">marine sediment metagenome</name>
    <dbReference type="NCBI Taxonomy" id="412755"/>
    <lineage>
        <taxon>unclassified sequences</taxon>
        <taxon>metagenomes</taxon>
        <taxon>ecological metagenomes</taxon>
    </lineage>
</organism>
<keyword evidence="2" id="KW-0067">ATP-binding</keyword>
<dbReference type="InterPro" id="IPR001977">
    <property type="entry name" value="Depp_CoAkinase"/>
</dbReference>
<feature type="non-terminal residue" evidence="3">
    <location>
        <position position="197"/>
    </location>
</feature>
<dbReference type="HAMAP" id="MF_00376">
    <property type="entry name" value="Dephospho_CoA_kinase"/>
    <property type="match status" value="1"/>
</dbReference>
<dbReference type="PANTHER" id="PTHR10695:SF46">
    <property type="entry name" value="BIFUNCTIONAL COENZYME A SYNTHASE-RELATED"/>
    <property type="match status" value="1"/>
</dbReference>
<dbReference type="GO" id="GO:0015937">
    <property type="term" value="P:coenzyme A biosynthetic process"/>
    <property type="evidence" value="ECO:0007669"/>
    <property type="project" value="InterPro"/>
</dbReference>
<dbReference type="InterPro" id="IPR027417">
    <property type="entry name" value="P-loop_NTPase"/>
</dbReference>
<evidence type="ECO:0008006" key="4">
    <source>
        <dbReference type="Google" id="ProtNLM"/>
    </source>
</evidence>
<dbReference type="GO" id="GO:0004140">
    <property type="term" value="F:dephospho-CoA kinase activity"/>
    <property type="evidence" value="ECO:0007669"/>
    <property type="project" value="InterPro"/>
</dbReference>
<comment type="caution">
    <text evidence="3">The sequence shown here is derived from an EMBL/GenBank/DDBJ whole genome shotgun (WGS) entry which is preliminary data.</text>
</comment>
<dbReference type="NCBIfam" id="TIGR00152">
    <property type="entry name" value="dephospho-CoA kinase"/>
    <property type="match status" value="1"/>
</dbReference>
<dbReference type="CDD" id="cd02022">
    <property type="entry name" value="DPCK"/>
    <property type="match status" value="1"/>
</dbReference>
<dbReference type="Pfam" id="PF01121">
    <property type="entry name" value="CoaE"/>
    <property type="match status" value="1"/>
</dbReference>
<keyword evidence="1" id="KW-0547">Nucleotide-binding</keyword>
<dbReference type="EMBL" id="LAZR01011887">
    <property type="protein sequence ID" value="KKM55397.1"/>
    <property type="molecule type" value="Genomic_DNA"/>
</dbReference>
<name>A0A0F9L5X3_9ZZZZ</name>
<sequence>MYVVGLTGQIGAGKTTLAGLLKKKGAFLLDADQIGNELLLREDIKQQITEAFGKDVLADGEVARLKLAKKAFVSREILDKLNNIMWPPITKRIEEELASLSKTLPANTIVIIEAPLLLEAGLEDYINVLISVTCSYDKQLKRLTQRGYSEEDAKSRLKMQTPVETLRAKSDYIIDNIEDIDILKKEAEKLWHFKKKQ</sequence>
<evidence type="ECO:0000256" key="2">
    <source>
        <dbReference type="ARBA" id="ARBA00022840"/>
    </source>
</evidence>
<protein>
    <recommendedName>
        <fullName evidence="4">Dephospho-CoA kinase</fullName>
    </recommendedName>
</protein>
<proteinExistence type="inferred from homology"/>
<dbReference type="PANTHER" id="PTHR10695">
    <property type="entry name" value="DEPHOSPHO-COA KINASE-RELATED"/>
    <property type="match status" value="1"/>
</dbReference>
<evidence type="ECO:0000313" key="3">
    <source>
        <dbReference type="EMBL" id="KKM55397.1"/>
    </source>
</evidence>
<dbReference type="AlphaFoldDB" id="A0A0F9L5X3"/>
<dbReference type="PROSITE" id="PS51219">
    <property type="entry name" value="DPCK"/>
    <property type="match status" value="1"/>
</dbReference>
<dbReference type="GO" id="GO:0005524">
    <property type="term" value="F:ATP binding"/>
    <property type="evidence" value="ECO:0007669"/>
    <property type="project" value="UniProtKB-KW"/>
</dbReference>
<reference evidence="3" key="1">
    <citation type="journal article" date="2015" name="Nature">
        <title>Complex archaea that bridge the gap between prokaryotes and eukaryotes.</title>
        <authorList>
            <person name="Spang A."/>
            <person name="Saw J.H."/>
            <person name="Jorgensen S.L."/>
            <person name="Zaremba-Niedzwiedzka K."/>
            <person name="Martijn J."/>
            <person name="Lind A.E."/>
            <person name="van Eijk R."/>
            <person name="Schleper C."/>
            <person name="Guy L."/>
            <person name="Ettema T.J."/>
        </authorList>
    </citation>
    <scope>NUCLEOTIDE SEQUENCE</scope>
</reference>
<dbReference type="SUPFAM" id="SSF52540">
    <property type="entry name" value="P-loop containing nucleoside triphosphate hydrolases"/>
    <property type="match status" value="1"/>
</dbReference>